<dbReference type="GO" id="GO:0016020">
    <property type="term" value="C:membrane"/>
    <property type="evidence" value="ECO:0007669"/>
    <property type="project" value="UniProtKB-SubCell"/>
</dbReference>
<evidence type="ECO:0000256" key="11">
    <source>
        <dbReference type="ARBA" id="ARBA00023136"/>
    </source>
</evidence>
<dbReference type="GO" id="GO:0004519">
    <property type="term" value="F:endonuclease activity"/>
    <property type="evidence" value="ECO:0007669"/>
    <property type="project" value="UniProtKB-KW"/>
</dbReference>
<feature type="domain" description="Homing endonuclease LAGLIDADG" evidence="12">
    <location>
        <begin position="42"/>
        <end position="131"/>
    </location>
</feature>
<evidence type="ECO:0000256" key="10">
    <source>
        <dbReference type="ARBA" id="ARBA00023128"/>
    </source>
</evidence>
<evidence type="ECO:0000313" key="13">
    <source>
        <dbReference type="EMBL" id="AGN49005.1"/>
    </source>
</evidence>
<dbReference type="GO" id="GO:0016787">
    <property type="term" value="F:hydrolase activity"/>
    <property type="evidence" value="ECO:0007669"/>
    <property type="project" value="UniProtKB-KW"/>
</dbReference>
<dbReference type="SUPFAM" id="SSF55608">
    <property type="entry name" value="Homing endonucleases"/>
    <property type="match status" value="2"/>
</dbReference>
<name>R9U1N5_BOTFB</name>
<dbReference type="FunFam" id="3.10.28.10:FF:000011">
    <property type="entry name" value="Intron-encoded DNA endonuclease aI3"/>
    <property type="match status" value="1"/>
</dbReference>
<keyword evidence="9" id="KW-1133">Transmembrane helix</keyword>
<dbReference type="GO" id="GO:0006314">
    <property type="term" value="P:intron homing"/>
    <property type="evidence" value="ECO:0007669"/>
    <property type="project" value="UniProtKB-KW"/>
</dbReference>
<dbReference type="InterPro" id="IPR027434">
    <property type="entry name" value="Homing_endonucl"/>
</dbReference>
<evidence type="ECO:0000259" key="12">
    <source>
        <dbReference type="Pfam" id="PF00961"/>
    </source>
</evidence>
<reference evidence="13" key="1">
    <citation type="submission" date="2013-03" db="EMBL/GenBank/DDBJ databases">
        <title>The Genome Sequence of Botryotinia fuckeliana B05.10 mitochondrial assembly.</title>
        <authorList>
            <consortium name="The Broad Institute Genome Sequencing Platform"/>
            <person name="van Kan J."/>
            <person name="Stassen J."/>
            <person name="Cuomo C."/>
            <person name="Walker B."/>
            <person name="Young S.K."/>
            <person name="Zeng Q."/>
            <person name="Gargeya S."/>
            <person name="Fitzgerald M."/>
            <person name="Haas B."/>
            <person name="Abouelleil A."/>
            <person name="Alvarado L."/>
            <person name="Arachchi H.M."/>
            <person name="Berlin A.M."/>
            <person name="Chapman S.B."/>
            <person name="Dewar J."/>
            <person name="Goldberg J."/>
            <person name="Griggs A."/>
            <person name="Gujja S."/>
            <person name="Hansen M."/>
            <person name="Howarth C."/>
            <person name="Imamovic A."/>
            <person name="Larimer J."/>
            <person name="McCowan C."/>
            <person name="Murphy C."/>
            <person name="Neiman D."/>
            <person name="Pearson M."/>
            <person name="Priest M."/>
            <person name="Roberts A."/>
            <person name="Saif S."/>
            <person name="Shea T."/>
            <person name="Sisk P."/>
            <person name="Sykes S."/>
            <person name="Wortman J."/>
            <person name="Nusbaum C."/>
            <person name="Birren B."/>
        </authorList>
    </citation>
    <scope>NUCLEOTIDE SEQUENCE [LARGE SCALE GENOMIC DNA]</scope>
    <source>
        <strain evidence="13">B05.10</strain>
    </source>
</reference>
<dbReference type="Pfam" id="PF00961">
    <property type="entry name" value="LAGLIDADG_1"/>
    <property type="match status" value="2"/>
</dbReference>
<evidence type="ECO:0000256" key="8">
    <source>
        <dbReference type="ARBA" id="ARBA00022886"/>
    </source>
</evidence>
<keyword evidence="5" id="KW-0540">Nuclease</keyword>
<gene>
    <name evidence="13" type="ordered locus">BC1G_20031</name>
</gene>
<evidence type="ECO:0000256" key="2">
    <source>
        <dbReference type="ARBA" id="ARBA00004173"/>
    </source>
</evidence>
<sequence>MPALIGGFGKIHTRMIKRYFSVEKELKTKTEAELRSKLGPYLAGIIESDGSIAVHSKDSSAKKYRPKFIVVFSYADEPLANKLASVTGAGTVYNKKSAGYVLWQIQKTEDVLKIINIINGYMRTPKIEALHRAINWFNDFDNRNINCLDLDQSNIDSNAWLAGFTDGDGNFSITLTDRKKGGQITSKRVQTFFRIELRQTYHRHVSVEQGGTSYFTILSKIASYLGVNLLSRTREQGDKVFYAFMVISHSAANHALVIDYFDRFPLYSSKYLAYKDWCLVVEQTRLRAGKVLTPEEISKVETIKAQFNSKRKSFDFSHLDSLI</sequence>
<dbReference type="AlphaFoldDB" id="R9U1N5"/>
<evidence type="ECO:0000256" key="6">
    <source>
        <dbReference type="ARBA" id="ARBA00022759"/>
    </source>
</evidence>
<keyword evidence="6 13" id="KW-0255">Endonuclease</keyword>
<evidence type="ECO:0000256" key="3">
    <source>
        <dbReference type="ARBA" id="ARBA00009332"/>
    </source>
</evidence>
<dbReference type="EMBL" id="KC832409">
    <property type="protein sequence ID" value="AGN49005.1"/>
    <property type="molecule type" value="Genomic_DNA"/>
</dbReference>
<evidence type="ECO:0000256" key="4">
    <source>
        <dbReference type="ARBA" id="ARBA00022692"/>
    </source>
</evidence>
<evidence type="ECO:0000256" key="7">
    <source>
        <dbReference type="ARBA" id="ARBA00022801"/>
    </source>
</evidence>
<dbReference type="PANTHER" id="PTHR36181:SF6">
    <property type="entry name" value="INTRON-ENCODED LAGLIDADG ENDONUCLEASE FAMILY PROTEIN"/>
    <property type="match status" value="1"/>
</dbReference>
<dbReference type="FunFam" id="3.10.28.10:FF:000007">
    <property type="entry name" value="Intron-encoded DNA endonuclease aI3"/>
    <property type="match status" value="1"/>
</dbReference>
<geneLocation type="mitochondrion" evidence="13"/>
<proteinExistence type="inferred from homology"/>
<comment type="subcellular location">
    <subcellularLocation>
        <location evidence="1">Membrane</location>
        <topology evidence="1">Multi-pass membrane protein</topology>
    </subcellularLocation>
    <subcellularLocation>
        <location evidence="2">Mitochondrion</location>
    </subcellularLocation>
</comment>
<dbReference type="GO" id="GO:0005739">
    <property type="term" value="C:mitochondrion"/>
    <property type="evidence" value="ECO:0007669"/>
    <property type="project" value="UniProtKB-SubCell"/>
</dbReference>
<dbReference type="Gene3D" id="3.10.28.10">
    <property type="entry name" value="Homing endonucleases"/>
    <property type="match status" value="2"/>
</dbReference>
<evidence type="ECO:0000256" key="5">
    <source>
        <dbReference type="ARBA" id="ARBA00022722"/>
    </source>
</evidence>
<keyword evidence="4" id="KW-0812">Transmembrane</keyword>
<dbReference type="InterPro" id="IPR004860">
    <property type="entry name" value="LAGLIDADG_dom"/>
</dbReference>
<accession>R9U1N5</accession>
<keyword evidence="7" id="KW-0378">Hydrolase</keyword>
<keyword evidence="10 13" id="KW-0496">Mitochondrion</keyword>
<keyword evidence="11" id="KW-0472">Membrane</keyword>
<keyword evidence="8" id="KW-0404">Intron homing</keyword>
<organism evidence="13">
    <name type="scientific">Botryotinia fuckeliana (strain B05.10)</name>
    <name type="common">Noble rot fungus</name>
    <name type="synonym">Botrytis cinerea</name>
    <dbReference type="NCBI Taxonomy" id="332648"/>
    <lineage>
        <taxon>Eukaryota</taxon>
        <taxon>Fungi</taxon>
        <taxon>Dikarya</taxon>
        <taxon>Ascomycota</taxon>
        <taxon>Pezizomycotina</taxon>
        <taxon>Leotiomycetes</taxon>
        <taxon>Helotiales</taxon>
        <taxon>Sclerotiniaceae</taxon>
        <taxon>Botrytis</taxon>
    </lineage>
</organism>
<comment type="similarity">
    <text evidence="3">In the C-terminal section; belongs to the LAGLIDADG endonuclease family.</text>
</comment>
<feature type="domain" description="Homing endonuclease LAGLIDADG" evidence="12">
    <location>
        <begin position="161"/>
        <end position="280"/>
    </location>
</feature>
<evidence type="ECO:0000256" key="1">
    <source>
        <dbReference type="ARBA" id="ARBA00004141"/>
    </source>
</evidence>
<dbReference type="PANTHER" id="PTHR36181">
    <property type="entry name" value="INTRON-ENCODED ENDONUCLEASE AI3-RELATED"/>
    <property type="match status" value="1"/>
</dbReference>
<dbReference type="InterPro" id="IPR051289">
    <property type="entry name" value="LAGLIDADG_Endonuclease"/>
</dbReference>
<protein>
    <submittedName>
        <fullName evidence="13">LAGLIDADG endonuclease</fullName>
    </submittedName>
</protein>
<evidence type="ECO:0000256" key="9">
    <source>
        <dbReference type="ARBA" id="ARBA00022989"/>
    </source>
</evidence>